<feature type="non-terminal residue" evidence="1">
    <location>
        <position position="1"/>
    </location>
</feature>
<dbReference type="OrthoDB" id="3234349at2759"/>
<accession>A0A6A4H1A8</accession>
<reference evidence="1" key="1">
    <citation type="journal article" date="2019" name="Environ. Microbiol.">
        <title>Fungal ecological strategies reflected in gene transcription - a case study of two litter decomposers.</title>
        <authorList>
            <person name="Barbi F."/>
            <person name="Kohler A."/>
            <person name="Barry K."/>
            <person name="Baskaran P."/>
            <person name="Daum C."/>
            <person name="Fauchery L."/>
            <person name="Ihrmark K."/>
            <person name="Kuo A."/>
            <person name="LaButti K."/>
            <person name="Lipzen A."/>
            <person name="Morin E."/>
            <person name="Grigoriev I.V."/>
            <person name="Henrissat B."/>
            <person name="Lindahl B."/>
            <person name="Martin F."/>
        </authorList>
    </citation>
    <scope>NUCLEOTIDE SEQUENCE</scope>
    <source>
        <strain evidence="1">JB14</strain>
    </source>
</reference>
<dbReference type="Proteomes" id="UP000799118">
    <property type="component" value="Unassembled WGS sequence"/>
</dbReference>
<evidence type="ECO:0000313" key="2">
    <source>
        <dbReference type="Proteomes" id="UP000799118"/>
    </source>
</evidence>
<organism evidence="1 2">
    <name type="scientific">Gymnopus androsaceus JB14</name>
    <dbReference type="NCBI Taxonomy" id="1447944"/>
    <lineage>
        <taxon>Eukaryota</taxon>
        <taxon>Fungi</taxon>
        <taxon>Dikarya</taxon>
        <taxon>Basidiomycota</taxon>
        <taxon>Agaricomycotina</taxon>
        <taxon>Agaricomycetes</taxon>
        <taxon>Agaricomycetidae</taxon>
        <taxon>Agaricales</taxon>
        <taxon>Marasmiineae</taxon>
        <taxon>Omphalotaceae</taxon>
        <taxon>Gymnopus</taxon>
    </lineage>
</organism>
<protein>
    <submittedName>
        <fullName evidence="1">Uncharacterized protein</fullName>
    </submittedName>
</protein>
<keyword evidence="2" id="KW-1185">Reference proteome</keyword>
<name>A0A6A4H1A8_9AGAR</name>
<dbReference type="AlphaFoldDB" id="A0A6A4H1A8"/>
<proteinExistence type="predicted"/>
<gene>
    <name evidence="1" type="ORF">BT96DRAFT_789749</name>
</gene>
<feature type="non-terminal residue" evidence="1">
    <location>
        <position position="332"/>
    </location>
</feature>
<evidence type="ECO:0000313" key="1">
    <source>
        <dbReference type="EMBL" id="KAE9391972.1"/>
    </source>
</evidence>
<dbReference type="EMBL" id="ML769608">
    <property type="protein sequence ID" value="KAE9391972.1"/>
    <property type="molecule type" value="Genomic_DNA"/>
</dbReference>
<sequence>VCDLQGKNSIFDTNYSHWSSRNVQQMRDAAFAWRAADTSTERQKIFEKYGVRWSSMWLLPYWDPTRMLVVDSMHCILEGIVHYHCRHVLCLNDTAPKISADGFRHAYDWPWEAYHADNVSSDYAVPQKHIAHISKIHELLCLALEGSNSLSLLGLWNRLDRIGTLASLRYVAFTLGLVPCQLYISPEISALYAERELARHSEHGHVELPIGKEATRKSHIIALLLDWRLNRELASTARVIPTNTPETMQHIRFVICNTKRPSWVNSVPMNFGSNSAGSIKANEWRVLCTIFLPIALVTLWGDDDGIAPPSDDSDEGLLFQALLHSMALFQAT</sequence>